<organism evidence="2 3">
    <name type="scientific">Leptospira wolbachii serovar Codice str. CDC</name>
    <dbReference type="NCBI Taxonomy" id="1218599"/>
    <lineage>
        <taxon>Bacteria</taxon>
        <taxon>Pseudomonadati</taxon>
        <taxon>Spirochaetota</taxon>
        <taxon>Spirochaetia</taxon>
        <taxon>Leptospirales</taxon>
        <taxon>Leptospiraceae</taxon>
        <taxon>Leptospira</taxon>
    </lineage>
</organism>
<sequence>MNSSLTRNRLVLSKERTKEFRKTILEIWSKLEIPTDSNESWRKFPLASVDWKELKFDPKEISTKITDESASEPSLVDETVDGILSDILKYIPKDYFAYLSLVVAPSYELIFLEEGESEFVFQELGDEPKFSVRIFYLKSGKTAKIQNQLEHIHETDALHLSSSLDFYITEEASFLEVLDRESSDFDLYRFRSVAILSHADSQVKFHHFPIGGFRSKLFLHAHLLGKGAEVIVDGVSALGGRNLKDLEMEMYHHADHTTSKISYKAIVTDKSHHIFTGNLIIPPNLKKVTAHQESFNLSLNKKARAEANPKLEVLAEDVSCTHGATVGDIDEEQYFYLLSRGLTPAESKSLLVTAFYGETIHSIGFSEEVKLSLESQIKEILVGGK</sequence>
<evidence type="ECO:0000259" key="1">
    <source>
        <dbReference type="Pfam" id="PF01458"/>
    </source>
</evidence>
<dbReference type="InterPro" id="IPR037284">
    <property type="entry name" value="SUF_FeS_clus_asmbl_SufBD_sf"/>
</dbReference>
<name>R9A751_9LEPT</name>
<dbReference type="OrthoDB" id="9768262at2"/>
<feature type="domain" description="SUF system FeS cluster assembly SufBD core" evidence="1">
    <location>
        <begin position="143"/>
        <end position="355"/>
    </location>
</feature>
<comment type="caution">
    <text evidence="2">The sequence shown here is derived from an EMBL/GenBank/DDBJ whole genome shotgun (WGS) entry which is preliminary data.</text>
</comment>
<accession>R9A751</accession>
<dbReference type="STRING" id="1218599.LEP1GSC195_1204"/>
<keyword evidence="3" id="KW-1185">Reference proteome</keyword>
<dbReference type="Proteomes" id="UP000013984">
    <property type="component" value="Unassembled WGS sequence"/>
</dbReference>
<evidence type="ECO:0000313" key="3">
    <source>
        <dbReference type="Proteomes" id="UP000013984"/>
    </source>
</evidence>
<dbReference type="RefSeq" id="WP_015679890.1">
    <property type="nucleotide sequence ID" value="NZ_AOGZ02000008.1"/>
</dbReference>
<reference evidence="2" key="1">
    <citation type="submission" date="2013-04" db="EMBL/GenBank/DDBJ databases">
        <authorList>
            <person name="Harkins D.M."/>
            <person name="Durkin A.S."/>
            <person name="Brinkac L.M."/>
            <person name="Haft D.H."/>
            <person name="Selengut J.D."/>
            <person name="Sanka R."/>
            <person name="DePew J."/>
            <person name="Purushe J."/>
            <person name="Galloway R.L."/>
            <person name="Vinetz J.M."/>
            <person name="Sutton G.G."/>
            <person name="Nierman W.C."/>
            <person name="Fouts D.E."/>
        </authorList>
    </citation>
    <scope>NUCLEOTIDE SEQUENCE [LARGE SCALE GENOMIC DNA]</scope>
    <source>
        <strain evidence="2">CDC</strain>
    </source>
</reference>
<dbReference type="PANTHER" id="PTHR43575:SF1">
    <property type="entry name" value="PROTEIN ABCI7, CHLOROPLASTIC"/>
    <property type="match status" value="1"/>
</dbReference>
<dbReference type="Pfam" id="PF01458">
    <property type="entry name" value="SUFBD_core"/>
    <property type="match status" value="1"/>
</dbReference>
<dbReference type="InterPro" id="IPR000825">
    <property type="entry name" value="SUF_FeS_clus_asmbl_SufBD_core"/>
</dbReference>
<dbReference type="GO" id="GO:0016226">
    <property type="term" value="P:iron-sulfur cluster assembly"/>
    <property type="evidence" value="ECO:0007669"/>
    <property type="project" value="InterPro"/>
</dbReference>
<protein>
    <submittedName>
        <fullName evidence="2">SufB/sufD domain protein</fullName>
    </submittedName>
</protein>
<dbReference type="PANTHER" id="PTHR43575">
    <property type="entry name" value="PROTEIN ABCI7, CHLOROPLASTIC"/>
    <property type="match status" value="1"/>
</dbReference>
<dbReference type="InterPro" id="IPR055346">
    <property type="entry name" value="Fe-S_cluster_assembly_SufBD"/>
</dbReference>
<dbReference type="SUPFAM" id="SSF101960">
    <property type="entry name" value="Stabilizer of iron transporter SufD"/>
    <property type="match status" value="1"/>
</dbReference>
<dbReference type="AlphaFoldDB" id="R9A751"/>
<gene>
    <name evidence="2" type="ORF">LEP1GSC195_1204</name>
</gene>
<evidence type="ECO:0000313" key="2">
    <source>
        <dbReference type="EMBL" id="EOQ97937.1"/>
    </source>
</evidence>
<proteinExistence type="predicted"/>
<dbReference type="EMBL" id="AOGZ02000008">
    <property type="protein sequence ID" value="EOQ97937.1"/>
    <property type="molecule type" value="Genomic_DNA"/>
</dbReference>